<dbReference type="AlphaFoldDB" id="A8Q331"/>
<keyword evidence="8" id="KW-1185">Reference proteome</keyword>
<evidence type="ECO:0000256" key="1">
    <source>
        <dbReference type="ARBA" id="ARBA00010638"/>
    </source>
</evidence>
<dbReference type="FunCoup" id="A8Q331">
    <property type="interactions" value="137"/>
</dbReference>
<dbReference type="Proteomes" id="UP000008837">
    <property type="component" value="Unassembled WGS sequence"/>
</dbReference>
<dbReference type="GO" id="GO:0030272">
    <property type="term" value="F:5-formyltetrahydrofolate cyclo-ligase activity"/>
    <property type="evidence" value="ECO:0007669"/>
    <property type="project" value="UniProtKB-EC"/>
</dbReference>
<evidence type="ECO:0000256" key="4">
    <source>
        <dbReference type="ARBA" id="ARBA00036539"/>
    </source>
</evidence>
<gene>
    <name evidence="7" type="ORF">MGL_2300</name>
</gene>
<dbReference type="GO" id="GO:0005739">
    <property type="term" value="C:mitochondrion"/>
    <property type="evidence" value="ECO:0007669"/>
    <property type="project" value="TreeGrafter"/>
</dbReference>
<dbReference type="RefSeq" id="XP_001730504.1">
    <property type="nucleotide sequence ID" value="XM_001730452.1"/>
</dbReference>
<dbReference type="GO" id="GO:0035999">
    <property type="term" value="P:tetrahydrofolate interconversion"/>
    <property type="evidence" value="ECO:0007669"/>
    <property type="project" value="TreeGrafter"/>
</dbReference>
<evidence type="ECO:0000313" key="7">
    <source>
        <dbReference type="EMBL" id="EDP43290.1"/>
    </source>
</evidence>
<reference evidence="7 8" key="1">
    <citation type="journal article" date="2007" name="Proc. Natl. Acad. Sci. U.S.A.">
        <title>Dandruff-associated Malassezia genomes reveal convergent and divergent virulence traits shared with plant and human fungal pathogens.</title>
        <authorList>
            <person name="Xu J."/>
            <person name="Saunders C.W."/>
            <person name="Hu P."/>
            <person name="Grant R.A."/>
            <person name="Boekhout T."/>
            <person name="Kuramae E.E."/>
            <person name="Kronstad J.W."/>
            <person name="Deangelis Y.M."/>
            <person name="Reeder N.L."/>
            <person name="Johnstone K.R."/>
            <person name="Leland M."/>
            <person name="Fieno A.M."/>
            <person name="Begley W.M."/>
            <person name="Sun Y."/>
            <person name="Lacey M.P."/>
            <person name="Chaudhary T."/>
            <person name="Keough T."/>
            <person name="Chu L."/>
            <person name="Sears R."/>
            <person name="Yuan B."/>
            <person name="Dawson T.L.Jr."/>
        </authorList>
    </citation>
    <scope>NUCLEOTIDE SEQUENCE [LARGE SCALE GENOMIC DNA]</scope>
    <source>
        <strain evidence="8">ATCC MYA-4612 / CBS 7966</strain>
    </source>
</reference>
<dbReference type="OrthoDB" id="2015992at2759"/>
<evidence type="ECO:0000256" key="3">
    <source>
        <dbReference type="ARBA" id="ARBA00022840"/>
    </source>
</evidence>
<dbReference type="PIRSF" id="PIRSF006806">
    <property type="entry name" value="FTHF_cligase"/>
    <property type="match status" value="1"/>
</dbReference>
<feature type="binding site" evidence="6">
    <location>
        <begin position="166"/>
        <end position="174"/>
    </location>
    <ligand>
        <name>ATP</name>
        <dbReference type="ChEBI" id="CHEBI:30616"/>
    </ligand>
</feature>
<dbReference type="InterPro" id="IPR002698">
    <property type="entry name" value="FTHF_cligase"/>
</dbReference>
<dbReference type="GO" id="GO:0005524">
    <property type="term" value="F:ATP binding"/>
    <property type="evidence" value="ECO:0007669"/>
    <property type="project" value="UniProtKB-KW"/>
</dbReference>
<feature type="binding site" evidence="6">
    <location>
        <position position="54"/>
    </location>
    <ligand>
        <name>substrate</name>
    </ligand>
</feature>
<dbReference type="GO" id="GO:0009396">
    <property type="term" value="P:folic acid-containing compound biosynthetic process"/>
    <property type="evidence" value="ECO:0007669"/>
    <property type="project" value="TreeGrafter"/>
</dbReference>
<dbReference type="PANTHER" id="PTHR23407">
    <property type="entry name" value="ATPASE INHIBITOR/5-FORMYLTETRAHYDROFOLATE CYCLO-LIGASE"/>
    <property type="match status" value="1"/>
</dbReference>
<sequence length="187" mass="21009">MSALQTAKRALRQRMCKELAALSRADIEEQSAAVLEHIKTLACFQHARTVSVYLSMPTAEIDTWELCRHVLHEGKHLYIPRFSTLPAGAQASQTTHKFTTDMHMLRVMDVNELEHGLTHNRWGIAEPALTLRDGTPRENALDAATGGQGLDLIVLPGVAFDLQGGRLGHGKGYYDRNNHKRRQRRLH</sequence>
<feature type="binding site" evidence="6">
    <location>
        <begin position="8"/>
        <end position="12"/>
    </location>
    <ligand>
        <name>ATP</name>
        <dbReference type="ChEBI" id="CHEBI:30616"/>
    </ligand>
</feature>
<name>A8Q331_MALGO</name>
<dbReference type="Pfam" id="PF01812">
    <property type="entry name" value="5-FTHF_cyc-lig"/>
    <property type="match status" value="1"/>
</dbReference>
<dbReference type="Gene3D" id="3.40.50.10420">
    <property type="entry name" value="NagB/RpiA/CoA transferase-like"/>
    <property type="match status" value="1"/>
</dbReference>
<protein>
    <recommendedName>
        <fullName evidence="5">5-formyltetrahydrofolate cyclo-ligase</fullName>
        <ecNumber evidence="5">6.3.3.2</ecNumber>
    </recommendedName>
</protein>
<dbReference type="InParanoid" id="A8Q331"/>
<proteinExistence type="inferred from homology"/>
<dbReference type="OMA" id="DKWGIPT"/>
<evidence type="ECO:0000256" key="6">
    <source>
        <dbReference type="PIRSR" id="PIRSR006806-1"/>
    </source>
</evidence>
<dbReference type="InterPro" id="IPR024185">
    <property type="entry name" value="FTHF_cligase-like_sf"/>
</dbReference>
<keyword evidence="3 6" id="KW-0067">ATP-binding</keyword>
<dbReference type="PANTHER" id="PTHR23407:SF1">
    <property type="entry name" value="5-FORMYLTETRAHYDROFOLATE CYCLO-LIGASE"/>
    <property type="match status" value="1"/>
</dbReference>
<keyword evidence="2 6" id="KW-0547">Nucleotide-binding</keyword>
<evidence type="ECO:0000256" key="5">
    <source>
        <dbReference type="ARBA" id="ARBA00038966"/>
    </source>
</evidence>
<dbReference type="STRING" id="425265.A8Q331"/>
<dbReference type="SUPFAM" id="SSF100950">
    <property type="entry name" value="NagB/RpiA/CoA transferase-like"/>
    <property type="match status" value="1"/>
</dbReference>
<evidence type="ECO:0000313" key="8">
    <source>
        <dbReference type="Proteomes" id="UP000008837"/>
    </source>
</evidence>
<dbReference type="KEGG" id="mgl:MGL_2300"/>
<organism evidence="7 8">
    <name type="scientific">Malassezia globosa (strain ATCC MYA-4612 / CBS 7966)</name>
    <name type="common">Dandruff-associated fungus</name>
    <dbReference type="NCBI Taxonomy" id="425265"/>
    <lineage>
        <taxon>Eukaryota</taxon>
        <taxon>Fungi</taxon>
        <taxon>Dikarya</taxon>
        <taxon>Basidiomycota</taxon>
        <taxon>Ustilaginomycotina</taxon>
        <taxon>Malasseziomycetes</taxon>
        <taxon>Malasseziales</taxon>
        <taxon>Malasseziaceae</taxon>
        <taxon>Malassezia</taxon>
    </lineage>
</organism>
<dbReference type="InterPro" id="IPR037171">
    <property type="entry name" value="NagB/RpiA_transferase-like"/>
</dbReference>
<accession>A8Q331</accession>
<evidence type="ECO:0000256" key="2">
    <source>
        <dbReference type="ARBA" id="ARBA00022741"/>
    </source>
</evidence>
<dbReference type="GeneID" id="5854811"/>
<comment type="catalytic activity">
    <reaction evidence="4">
        <text>(6S)-5-formyl-5,6,7,8-tetrahydrofolate + ATP = (6R)-5,10-methenyltetrahydrofolate + ADP + phosphate</text>
        <dbReference type="Rhea" id="RHEA:10488"/>
        <dbReference type="ChEBI" id="CHEBI:30616"/>
        <dbReference type="ChEBI" id="CHEBI:43474"/>
        <dbReference type="ChEBI" id="CHEBI:57455"/>
        <dbReference type="ChEBI" id="CHEBI:57457"/>
        <dbReference type="ChEBI" id="CHEBI:456216"/>
        <dbReference type="EC" id="6.3.3.2"/>
    </reaction>
</comment>
<comment type="similarity">
    <text evidence="1">Belongs to the 5-formyltetrahydrofolate cyclo-ligase family.</text>
</comment>
<dbReference type="EC" id="6.3.3.2" evidence="5"/>
<dbReference type="EMBL" id="AAYY01000008">
    <property type="protein sequence ID" value="EDP43290.1"/>
    <property type="molecule type" value="Genomic_DNA"/>
</dbReference>
<dbReference type="VEuPathDB" id="FungiDB:MGL_2300"/>
<comment type="caution">
    <text evidence="7">The sequence shown here is derived from an EMBL/GenBank/DDBJ whole genome shotgun (WGS) entry which is preliminary data.</text>
</comment>
<feature type="binding site" evidence="6">
    <location>
        <position position="60"/>
    </location>
    <ligand>
        <name>substrate</name>
    </ligand>
</feature>